<dbReference type="InterPro" id="IPR029044">
    <property type="entry name" value="Nucleotide-diphossugar_trans"/>
</dbReference>
<dbReference type="CDD" id="cd03522">
    <property type="entry name" value="MoeA_like"/>
    <property type="match status" value="1"/>
</dbReference>
<comment type="caution">
    <text evidence="3">The sequence shown here is derived from an EMBL/GenBank/DDBJ whole genome shotgun (WGS) entry which is preliminary data.</text>
</comment>
<dbReference type="GO" id="GO:0016301">
    <property type="term" value="F:kinase activity"/>
    <property type="evidence" value="ECO:0007669"/>
    <property type="project" value="UniProtKB-KW"/>
</dbReference>
<dbReference type="PANTHER" id="PTHR43777:SF1">
    <property type="entry name" value="MOLYBDENUM COFACTOR CYTIDYLYLTRANSFERASE"/>
    <property type="match status" value="1"/>
</dbReference>
<dbReference type="SMART" id="SM00852">
    <property type="entry name" value="MoCF_biosynth"/>
    <property type="match status" value="1"/>
</dbReference>
<sequence length="544" mass="55712">MKFGSLPLSEAEGAIAAHSVRLDGGAIKKGTRLGPLEIARLEAAGFREVVAARMEPGDMAEDAAARLLAEAVAGPHVRADAAFTGRANLFAAAAGVLRVSEAALDAFNDVDEAITLATLRDFTPVAAGDMVGTVKIIPYAVPASLVDAARRTSNGLLAVAPFRLKRVAVISTLLPGFADKVVAKTLAVTRARLAPTGAEMVSADTVAHDTAALAQALGRAAQEGAELVIVFGASAIADRNDVIPAAVVAAGGEVVRLGMPVDPGNLLMLGRLGAMPVLGAPGCARSPKENGFDFVLMRLLAGLEVTARDIARLGAGGLLSDIAVRPHPRAEGDAGQGFAAVILAAGRSARMGQGINKLMEEVGGVPVIRRVVEAALASRARPVIVVTGHERGRIAAALDGLDVSFAHNPDHASGMASSLRAGISAVPETAAGALVVLGDMPLLGADVIDRLISAHAPDEGRLICVPVEDGQRGHPVLWSRRYFADLGALEGDVGARHILAANQDAVAEVAITGAGAFLDVDTPQLLAQARAALRDEQVVRTEPV</sequence>
<dbReference type="Gene3D" id="3.40.980.10">
    <property type="entry name" value="MoaB/Mog-like domain"/>
    <property type="match status" value="1"/>
</dbReference>
<dbReference type="InterPro" id="IPR025877">
    <property type="entry name" value="MobA-like_NTP_Trfase"/>
</dbReference>
<proteinExistence type="predicted"/>
<keyword evidence="3" id="KW-0418">Kinase</keyword>
<dbReference type="Pfam" id="PF12804">
    <property type="entry name" value="NTP_transf_3"/>
    <property type="match status" value="1"/>
</dbReference>
<dbReference type="Proteomes" id="UP000305131">
    <property type="component" value="Unassembled WGS sequence"/>
</dbReference>
<evidence type="ECO:0000259" key="2">
    <source>
        <dbReference type="SMART" id="SM00852"/>
    </source>
</evidence>
<organism evidence="3 4">
    <name type="scientific">Xanthobacter autotrophicus</name>
    <dbReference type="NCBI Taxonomy" id="280"/>
    <lineage>
        <taxon>Bacteria</taxon>
        <taxon>Pseudomonadati</taxon>
        <taxon>Pseudomonadota</taxon>
        <taxon>Alphaproteobacteria</taxon>
        <taxon>Hyphomicrobiales</taxon>
        <taxon>Xanthobacteraceae</taxon>
        <taxon>Xanthobacter</taxon>
    </lineage>
</organism>
<dbReference type="GO" id="GO:0016779">
    <property type="term" value="F:nucleotidyltransferase activity"/>
    <property type="evidence" value="ECO:0007669"/>
    <property type="project" value="UniProtKB-ARBA"/>
</dbReference>
<dbReference type="InterPro" id="IPR036425">
    <property type="entry name" value="MoaB/Mog-like_dom_sf"/>
</dbReference>
<dbReference type="CDD" id="cd04182">
    <property type="entry name" value="GT_2_like_f"/>
    <property type="match status" value="1"/>
</dbReference>
<feature type="domain" description="MoaB/Mog" evidence="2">
    <location>
        <begin position="168"/>
        <end position="301"/>
    </location>
</feature>
<dbReference type="SUPFAM" id="SSF53218">
    <property type="entry name" value="Molybdenum cofactor biosynthesis proteins"/>
    <property type="match status" value="1"/>
</dbReference>
<dbReference type="AlphaFoldDB" id="A0A6C1KKX1"/>
<dbReference type="InterPro" id="IPR012184">
    <property type="entry name" value="Bifunc_Mopterin-bd"/>
</dbReference>
<gene>
    <name evidence="3" type="ORF">FBQ73_00535</name>
</gene>
<dbReference type="GeneID" id="95771949"/>
<evidence type="ECO:0000313" key="4">
    <source>
        <dbReference type="Proteomes" id="UP000305131"/>
    </source>
</evidence>
<evidence type="ECO:0000313" key="3">
    <source>
        <dbReference type="EMBL" id="TLX44952.1"/>
    </source>
</evidence>
<dbReference type="EMBL" id="VAUP01000002">
    <property type="protein sequence ID" value="TLX44952.1"/>
    <property type="molecule type" value="Genomic_DNA"/>
</dbReference>
<dbReference type="PIRSF" id="PIRSF036626">
    <property type="entry name" value="MPTBd_MobAlike"/>
    <property type="match status" value="1"/>
</dbReference>
<dbReference type="Gene3D" id="3.90.550.10">
    <property type="entry name" value="Spore Coat Polysaccharide Biosynthesis Protein SpsA, Chain A"/>
    <property type="match status" value="1"/>
</dbReference>
<dbReference type="OrthoDB" id="9779263at2"/>
<name>A0A6C1KKX1_XANAU</name>
<dbReference type="RefSeq" id="WP_138397579.1">
    <property type="nucleotide sequence ID" value="NZ_JBAFVI010000004.1"/>
</dbReference>
<reference evidence="3 4" key="1">
    <citation type="submission" date="2019-05" db="EMBL/GenBank/DDBJ databases">
        <authorList>
            <person name="Zhou X."/>
        </authorList>
    </citation>
    <scope>NUCLEOTIDE SEQUENCE [LARGE SCALE GENOMIC DNA]</scope>
    <source>
        <strain evidence="3 4">DSM 432</strain>
    </source>
</reference>
<evidence type="ECO:0000256" key="1">
    <source>
        <dbReference type="ARBA" id="ARBA00022842"/>
    </source>
</evidence>
<dbReference type="SUPFAM" id="SSF53448">
    <property type="entry name" value="Nucleotide-diphospho-sugar transferases"/>
    <property type="match status" value="1"/>
</dbReference>
<keyword evidence="1" id="KW-0460">Magnesium</keyword>
<protein>
    <submittedName>
        <fullName evidence="3">4-diphosphocytidyl-2C-methyl-D-erythritol kinase</fullName>
    </submittedName>
</protein>
<dbReference type="InterPro" id="IPR001453">
    <property type="entry name" value="MoaB/Mog_dom"/>
</dbReference>
<dbReference type="PANTHER" id="PTHR43777">
    <property type="entry name" value="MOLYBDENUM COFACTOR CYTIDYLYLTRANSFERASE"/>
    <property type="match status" value="1"/>
</dbReference>
<accession>A0A6C1KKX1</accession>
<keyword evidence="3" id="KW-0808">Transferase</keyword>